<evidence type="ECO:0000256" key="1">
    <source>
        <dbReference type="SAM" id="MobiDB-lite"/>
    </source>
</evidence>
<accession>A0ABN9PP31</accession>
<dbReference type="InterPro" id="IPR011990">
    <property type="entry name" value="TPR-like_helical_dom_sf"/>
</dbReference>
<organism evidence="2 3">
    <name type="scientific">Prorocentrum cordatum</name>
    <dbReference type="NCBI Taxonomy" id="2364126"/>
    <lineage>
        <taxon>Eukaryota</taxon>
        <taxon>Sar</taxon>
        <taxon>Alveolata</taxon>
        <taxon>Dinophyceae</taxon>
        <taxon>Prorocentrales</taxon>
        <taxon>Prorocentraceae</taxon>
        <taxon>Prorocentrum</taxon>
    </lineage>
</organism>
<name>A0ABN9PP31_9DINO</name>
<evidence type="ECO:0000313" key="3">
    <source>
        <dbReference type="Proteomes" id="UP001189429"/>
    </source>
</evidence>
<dbReference type="InterPro" id="IPR052963">
    <property type="entry name" value="Pantetheine_PDE"/>
</dbReference>
<feature type="compositionally biased region" description="Low complexity" evidence="1">
    <location>
        <begin position="525"/>
        <end position="538"/>
    </location>
</feature>
<reference evidence="2" key="1">
    <citation type="submission" date="2023-10" db="EMBL/GenBank/DDBJ databases">
        <authorList>
            <person name="Chen Y."/>
            <person name="Shah S."/>
            <person name="Dougan E. K."/>
            <person name="Thang M."/>
            <person name="Chan C."/>
        </authorList>
    </citation>
    <scope>NUCLEOTIDE SEQUENCE [LARGE SCALE GENOMIC DNA]</scope>
</reference>
<feature type="compositionally biased region" description="Low complexity" evidence="1">
    <location>
        <begin position="496"/>
        <end position="509"/>
    </location>
</feature>
<dbReference type="PANTHER" id="PTHR36492:SF2">
    <property type="entry name" value="[ACYL-CARRIER-PROTEIN] PHOSPHODIESTERASE PPTH"/>
    <property type="match status" value="1"/>
</dbReference>
<dbReference type="PANTHER" id="PTHR36492">
    <property type="match status" value="1"/>
</dbReference>
<comment type="caution">
    <text evidence="2">The sequence shown here is derived from an EMBL/GenBank/DDBJ whole genome shotgun (WGS) entry which is preliminary data.</text>
</comment>
<dbReference type="EMBL" id="CAUYUJ010001181">
    <property type="protein sequence ID" value="CAK0794644.1"/>
    <property type="molecule type" value="Genomic_DNA"/>
</dbReference>
<proteinExistence type="predicted"/>
<evidence type="ECO:0008006" key="4">
    <source>
        <dbReference type="Google" id="ProtNLM"/>
    </source>
</evidence>
<keyword evidence="3" id="KW-1185">Reference proteome</keyword>
<dbReference type="SUPFAM" id="SSF48452">
    <property type="entry name" value="TPR-like"/>
    <property type="match status" value="1"/>
</dbReference>
<dbReference type="Proteomes" id="UP001189429">
    <property type="component" value="Unassembled WGS sequence"/>
</dbReference>
<feature type="region of interest" description="Disordered" evidence="1">
    <location>
        <begin position="394"/>
        <end position="413"/>
    </location>
</feature>
<sequence length="813" mass="89598">EDESSLRELLEKDKQREYERIEKEMGGLREKFESDVRIEENWTKQFMMEVGGSREWKCVFKPAMVARASASRSAPAVRRIFFGATVKAQGPPDEGHWIRLEDDSWALTEAPEHGQLLQRWFGEHQQRYLDLQARIAQRRENRSQTYVDYKRKRQEVSEWEIPPGPTEDEQREIDDEECEALSHILEPFLREVKEKKARLRALRAARLAAAAKRARGMGGGGALAAGQLPAGFQLAPERRPAPASGQAALAPAGTAAVAAAPPAGEWERCKRLGDDACRQGNWTRALELYGEALEAGGAALAPRQEATLLSNRALARSKLEDWGGSLADAVAATARDASWQRGWARRSAAELRLQKSRQALASLAHGFACAGAATGQLIPLAAELEAALYAEGTDPNAPATARSARSDSARAATRRSRAATTVWLCCGTRGRSTIEPQWRARARPSCCRTGARRCCGWASRGRRWRMRWRLPGSTRGGRGRWSSITPLRRGLAAARTSSPPTSTSPGPGAFRRRGARKAAAPPPLASAAASPACSTGITRPRRGGGRDSRPGEAAGVAPCVGLERRVLRPARRARVVQELVVHVLQGRRAHAGWENLADSLPSLKFALTVLKSKFRRVFYVPGNHDLWVRRVTLGSIIKGEKVKEEERTMVDSVSKLLEVLQVCDELGVEVAPAEVAAGVFVVPMFSWHDRGFMPAARRRQRAAVSDAEASIPIDGWIRWPFPGGHDDAWKFFMMNEPALRATLMAKKTFERLSGSEAIVLTMTHFMTRPELELDWTIPGEWNYVGCDGLDSTSRSARSAPRFTSTGVRAWAVR</sequence>
<protein>
    <recommendedName>
        <fullName evidence="4">Calcineurin-like phosphoesterase domain-containing protein</fullName>
    </recommendedName>
</protein>
<dbReference type="Gene3D" id="1.25.40.10">
    <property type="entry name" value="Tetratricopeptide repeat domain"/>
    <property type="match status" value="1"/>
</dbReference>
<gene>
    <name evidence="2" type="ORF">PCOR1329_LOCUS4562</name>
</gene>
<evidence type="ECO:0000313" key="2">
    <source>
        <dbReference type="EMBL" id="CAK0794644.1"/>
    </source>
</evidence>
<feature type="region of interest" description="Disordered" evidence="1">
    <location>
        <begin position="470"/>
        <end position="554"/>
    </location>
</feature>
<feature type="non-terminal residue" evidence="2">
    <location>
        <position position="1"/>
    </location>
</feature>